<dbReference type="Proteomes" id="UP000183104">
    <property type="component" value="Unassembled WGS sequence"/>
</dbReference>
<comment type="subcellular location">
    <subcellularLocation>
        <location evidence="1">Cell outer membrane</location>
    </subcellularLocation>
</comment>
<dbReference type="InterPro" id="IPR010583">
    <property type="entry name" value="MipA"/>
</dbReference>
<dbReference type="Pfam" id="PF06629">
    <property type="entry name" value="MipA"/>
    <property type="match status" value="1"/>
</dbReference>
<evidence type="ECO:0000256" key="3">
    <source>
        <dbReference type="ARBA" id="ARBA00022729"/>
    </source>
</evidence>
<comment type="similarity">
    <text evidence="2">Belongs to the MipA/OmpV family.</text>
</comment>
<evidence type="ECO:0000256" key="5">
    <source>
        <dbReference type="ARBA" id="ARBA00023237"/>
    </source>
</evidence>
<keyword evidence="5" id="KW-0998">Cell outer membrane</keyword>
<gene>
    <name evidence="7" type="ORF">SAMN05661077_2038</name>
</gene>
<organism evidence="7 8">
    <name type="scientific">Thiohalorhabdus denitrificans</name>
    <dbReference type="NCBI Taxonomy" id="381306"/>
    <lineage>
        <taxon>Bacteria</taxon>
        <taxon>Pseudomonadati</taxon>
        <taxon>Pseudomonadota</taxon>
        <taxon>Gammaproteobacteria</taxon>
        <taxon>Thiohalorhabdales</taxon>
        <taxon>Thiohalorhabdaceae</taxon>
        <taxon>Thiohalorhabdus</taxon>
    </lineage>
</organism>
<feature type="chain" id="PRO_5010270574" evidence="6">
    <location>
        <begin position="21"/>
        <end position="257"/>
    </location>
</feature>
<keyword evidence="4" id="KW-0472">Membrane</keyword>
<keyword evidence="3 6" id="KW-0732">Signal</keyword>
<dbReference type="AlphaFoldDB" id="A0A1G5FN25"/>
<evidence type="ECO:0000256" key="1">
    <source>
        <dbReference type="ARBA" id="ARBA00004442"/>
    </source>
</evidence>
<dbReference type="PANTHER" id="PTHR38776:SF1">
    <property type="entry name" value="MLTA-INTERACTING PROTEIN-RELATED"/>
    <property type="match status" value="1"/>
</dbReference>
<evidence type="ECO:0000256" key="2">
    <source>
        <dbReference type="ARBA" id="ARBA00005722"/>
    </source>
</evidence>
<name>A0A1G5FN25_9GAMM</name>
<accession>A0A1G5FN25</accession>
<proteinExistence type="inferred from homology"/>
<evidence type="ECO:0000313" key="7">
    <source>
        <dbReference type="EMBL" id="SCY40685.1"/>
    </source>
</evidence>
<dbReference type="OrthoDB" id="8562138at2"/>
<dbReference type="GO" id="GO:0009252">
    <property type="term" value="P:peptidoglycan biosynthetic process"/>
    <property type="evidence" value="ECO:0007669"/>
    <property type="project" value="TreeGrafter"/>
</dbReference>
<evidence type="ECO:0000313" key="8">
    <source>
        <dbReference type="Proteomes" id="UP000183104"/>
    </source>
</evidence>
<evidence type="ECO:0000256" key="6">
    <source>
        <dbReference type="SAM" id="SignalP"/>
    </source>
</evidence>
<protein>
    <submittedName>
        <fullName evidence="7">Outer membrane protein</fullName>
    </submittedName>
</protein>
<dbReference type="PANTHER" id="PTHR38776">
    <property type="entry name" value="MLTA-INTERACTING PROTEIN-RELATED"/>
    <property type="match status" value="1"/>
</dbReference>
<evidence type="ECO:0000256" key="4">
    <source>
        <dbReference type="ARBA" id="ARBA00023136"/>
    </source>
</evidence>
<sequence>MKRRIGPITLLALAAPALCAAQGPPGQPPVMVGMGVVASPSPYAGVSSNLTPVPVVNLDLGRFKLRGIQAQYRLWGDRDFRLEAVARPRFQSFRAEDSPALAGMETRRRTAEAGLQLTRRLGPWRLRAQGVTDLLGRHDGQEVSVEVTYRLGGRRLSVSPGAGMEWASGPFVDYYYGVRPEEARAGRPAYTGTAAWNPYVALVGRARLTGRWGLFAYLRHSWLDDAITDSPIVDRSTSYSGILAISYAFGGGQQRGK</sequence>
<dbReference type="EMBL" id="FMUN01000005">
    <property type="protein sequence ID" value="SCY40685.1"/>
    <property type="molecule type" value="Genomic_DNA"/>
</dbReference>
<dbReference type="RefSeq" id="WP_054965281.1">
    <property type="nucleotide sequence ID" value="NZ_FMUN01000005.1"/>
</dbReference>
<keyword evidence="8" id="KW-1185">Reference proteome</keyword>
<dbReference type="GO" id="GO:0009279">
    <property type="term" value="C:cell outer membrane"/>
    <property type="evidence" value="ECO:0007669"/>
    <property type="project" value="UniProtKB-SubCell"/>
</dbReference>
<reference evidence="8" key="1">
    <citation type="submission" date="2016-10" db="EMBL/GenBank/DDBJ databases">
        <authorList>
            <person name="Varghese N."/>
        </authorList>
    </citation>
    <scope>NUCLEOTIDE SEQUENCE [LARGE SCALE GENOMIC DNA]</scope>
    <source>
        <strain evidence="8">HL 19</strain>
    </source>
</reference>
<feature type="signal peptide" evidence="6">
    <location>
        <begin position="1"/>
        <end position="20"/>
    </location>
</feature>